<dbReference type="Proteomes" id="UP001139493">
    <property type="component" value="Unassembled WGS sequence"/>
</dbReference>
<protein>
    <submittedName>
        <fullName evidence="2">Protein N-acetyltransferase, RimJ/RimL family</fullName>
    </submittedName>
</protein>
<dbReference type="AlphaFoldDB" id="A0A9X2GCG5"/>
<dbReference type="SUPFAM" id="SSF55729">
    <property type="entry name" value="Acyl-CoA N-acyltransferases (Nat)"/>
    <property type="match status" value="1"/>
</dbReference>
<dbReference type="InterPro" id="IPR051531">
    <property type="entry name" value="N-acetyltransferase"/>
</dbReference>
<organism evidence="2 3">
    <name type="scientific">Promicromonospora thailandica</name>
    <dbReference type="NCBI Taxonomy" id="765201"/>
    <lineage>
        <taxon>Bacteria</taxon>
        <taxon>Bacillati</taxon>
        <taxon>Actinomycetota</taxon>
        <taxon>Actinomycetes</taxon>
        <taxon>Micrococcales</taxon>
        <taxon>Promicromonosporaceae</taxon>
        <taxon>Promicromonospora</taxon>
    </lineage>
</organism>
<dbReference type="InterPro" id="IPR016181">
    <property type="entry name" value="Acyl_CoA_acyltransferase"/>
</dbReference>
<dbReference type="EMBL" id="JAMTCS010000017">
    <property type="protein sequence ID" value="MCP2267264.1"/>
    <property type="molecule type" value="Genomic_DNA"/>
</dbReference>
<dbReference type="PROSITE" id="PS51186">
    <property type="entry name" value="GNAT"/>
    <property type="match status" value="1"/>
</dbReference>
<evidence type="ECO:0000313" key="2">
    <source>
        <dbReference type="EMBL" id="MCP2267264.1"/>
    </source>
</evidence>
<gene>
    <name evidence="2" type="ORF">APR03_004637</name>
</gene>
<evidence type="ECO:0000313" key="3">
    <source>
        <dbReference type="Proteomes" id="UP001139493"/>
    </source>
</evidence>
<dbReference type="Pfam" id="PF13302">
    <property type="entry name" value="Acetyltransf_3"/>
    <property type="match status" value="1"/>
</dbReference>
<evidence type="ECO:0000259" key="1">
    <source>
        <dbReference type="PROSITE" id="PS51186"/>
    </source>
</evidence>
<accession>A0A9X2GCG5</accession>
<dbReference type="GO" id="GO:0016747">
    <property type="term" value="F:acyltransferase activity, transferring groups other than amino-acyl groups"/>
    <property type="evidence" value="ECO:0007669"/>
    <property type="project" value="InterPro"/>
</dbReference>
<dbReference type="InterPro" id="IPR000182">
    <property type="entry name" value="GNAT_dom"/>
</dbReference>
<proteinExistence type="predicted"/>
<sequence>MTGTSRDALSAVLPTFGLRVRWDDLELRLPDDIELLALAGLAADGVHNPEVAPFSWPWTRGTHEEVKRNVLAHQWKNRGRTAADDWALSLAVFRDGAIVGEQQISAKYFRVTRSGLTGSWLGLRHHGQGIGTRMRLMVLHLAFEGLDAAEMISEAYDDNPASNAVSRRLGYMANGSRVTAREGQSVIEHSYRLTRELWDARPDDLRAEIAIEGGSSVRQLFGIDQPKRSTYRGNA</sequence>
<dbReference type="RefSeq" id="WP_253839666.1">
    <property type="nucleotide sequence ID" value="NZ_JAMTCS010000017.1"/>
</dbReference>
<name>A0A9X2GCG5_9MICO</name>
<dbReference type="Gene3D" id="3.40.630.30">
    <property type="match status" value="1"/>
</dbReference>
<keyword evidence="3" id="KW-1185">Reference proteome</keyword>
<feature type="domain" description="N-acetyltransferase" evidence="1">
    <location>
        <begin position="33"/>
        <end position="194"/>
    </location>
</feature>
<reference evidence="2" key="1">
    <citation type="submission" date="2022-06" db="EMBL/GenBank/DDBJ databases">
        <title>Genomic Encyclopedia of Archaeal and Bacterial Type Strains, Phase II (KMG-II): from individual species to whole genera.</title>
        <authorList>
            <person name="Goeker M."/>
        </authorList>
    </citation>
    <scope>NUCLEOTIDE SEQUENCE</scope>
    <source>
        <strain evidence="2">DSM 26652</strain>
    </source>
</reference>
<comment type="caution">
    <text evidence="2">The sequence shown here is derived from an EMBL/GenBank/DDBJ whole genome shotgun (WGS) entry which is preliminary data.</text>
</comment>
<dbReference type="PANTHER" id="PTHR43792">
    <property type="entry name" value="GNAT FAMILY, PUTATIVE (AFU_ORTHOLOGUE AFUA_3G00765)-RELATED-RELATED"/>
    <property type="match status" value="1"/>
</dbReference>